<dbReference type="OrthoDB" id="6159822at2759"/>
<keyword evidence="1" id="KW-0175">Coiled coil</keyword>
<proteinExistence type="predicted"/>
<name>A0A0L8GZU5_OCTBM</name>
<dbReference type="PANTHER" id="PTHR33327">
    <property type="entry name" value="ENDONUCLEASE"/>
    <property type="match status" value="1"/>
</dbReference>
<evidence type="ECO:0000313" key="2">
    <source>
        <dbReference type="EMBL" id="KOF82576.1"/>
    </source>
</evidence>
<dbReference type="EMBL" id="KQ419698">
    <property type="protein sequence ID" value="KOF82576.1"/>
    <property type="molecule type" value="Genomic_DNA"/>
</dbReference>
<dbReference type="PANTHER" id="PTHR33327:SF3">
    <property type="entry name" value="RNA-DIRECTED DNA POLYMERASE"/>
    <property type="match status" value="1"/>
</dbReference>
<protein>
    <submittedName>
        <fullName evidence="2">Uncharacterized protein</fullName>
    </submittedName>
</protein>
<reference evidence="2" key="1">
    <citation type="submission" date="2015-07" db="EMBL/GenBank/DDBJ databases">
        <title>MeaNS - Measles Nucleotide Surveillance Program.</title>
        <authorList>
            <person name="Tran T."/>
            <person name="Druce J."/>
        </authorList>
    </citation>
    <scope>NUCLEOTIDE SEQUENCE</scope>
    <source>
        <strain evidence="2">UCB-OBI-ISO-001</strain>
        <tissue evidence="2">Gonad</tissue>
    </source>
</reference>
<dbReference type="STRING" id="37653.A0A0L8GZU5"/>
<sequence>MNELLGDQQIEESYLKEVFFTKLPYKTQTLLSAVKNQNSLQQLADLADGILELSSRESVNAIPSISDEIQALKESYEKQFDLLTEKIESLQFESDSHSNTRNTRRRRRSKSPKRNAICWYHSKFGEKSYRCVKPCSFNFLTKRKSGNFSTTD</sequence>
<dbReference type="KEGG" id="obi:106873656"/>
<organism evidence="2">
    <name type="scientific">Octopus bimaculoides</name>
    <name type="common">California two-spotted octopus</name>
    <dbReference type="NCBI Taxonomy" id="37653"/>
    <lineage>
        <taxon>Eukaryota</taxon>
        <taxon>Metazoa</taxon>
        <taxon>Spiralia</taxon>
        <taxon>Lophotrochozoa</taxon>
        <taxon>Mollusca</taxon>
        <taxon>Cephalopoda</taxon>
        <taxon>Coleoidea</taxon>
        <taxon>Octopodiformes</taxon>
        <taxon>Octopoda</taxon>
        <taxon>Incirrata</taxon>
        <taxon>Octopodidae</taxon>
        <taxon>Octopus</taxon>
    </lineage>
</organism>
<dbReference type="AlphaFoldDB" id="A0A0L8GZU5"/>
<gene>
    <name evidence="2" type="ORF">OCBIM_22025130mg</name>
</gene>
<accession>A0A0L8GZU5</accession>
<feature type="coiled-coil region" evidence="1">
    <location>
        <begin position="66"/>
        <end position="93"/>
    </location>
</feature>
<evidence type="ECO:0000256" key="1">
    <source>
        <dbReference type="SAM" id="Coils"/>
    </source>
</evidence>